<dbReference type="EMBL" id="BBNT01000001">
    <property type="protein sequence ID" value="GAL73662.1"/>
    <property type="molecule type" value="Genomic_DNA"/>
</dbReference>
<evidence type="ECO:0008006" key="3">
    <source>
        <dbReference type="Google" id="ProtNLM"/>
    </source>
</evidence>
<accession>A0A090X1H1</accession>
<gene>
    <name evidence="1" type="ORF">JCM19275_2509</name>
</gene>
<reference evidence="1 2" key="1">
    <citation type="journal article" date="2014" name="Genome Announc.">
        <title>Draft Genome Sequences of Marine Flavobacterium Nonlabens Strains NR17, NR24, NR27, NR32, NR33, and Ara13.</title>
        <authorList>
            <person name="Nakanishi M."/>
            <person name="Meirelles P."/>
            <person name="Suzuki R."/>
            <person name="Takatani N."/>
            <person name="Mino S."/>
            <person name="Suda W."/>
            <person name="Oshima K."/>
            <person name="Hattori M."/>
            <person name="Ohkuma M."/>
            <person name="Hosokawa M."/>
            <person name="Miyashita K."/>
            <person name="Thompson F.L."/>
            <person name="Niwa A."/>
            <person name="Sawabe T."/>
            <person name="Sawabe T."/>
        </authorList>
    </citation>
    <scope>NUCLEOTIDE SEQUENCE [LARGE SCALE GENOMIC DNA]</scope>
    <source>
        <strain evidence="2">JCM19275</strain>
    </source>
</reference>
<dbReference type="Proteomes" id="UP000029647">
    <property type="component" value="Unassembled WGS sequence"/>
</dbReference>
<organism evidence="1 2">
    <name type="scientific">Nonlabens ulvanivorans</name>
    <name type="common">Persicivirga ulvanivorans</name>
    <dbReference type="NCBI Taxonomy" id="906888"/>
    <lineage>
        <taxon>Bacteria</taxon>
        <taxon>Pseudomonadati</taxon>
        <taxon>Bacteroidota</taxon>
        <taxon>Flavobacteriia</taxon>
        <taxon>Flavobacteriales</taxon>
        <taxon>Flavobacteriaceae</taxon>
        <taxon>Nonlabens</taxon>
    </lineage>
</organism>
<proteinExistence type="predicted"/>
<dbReference type="AlphaFoldDB" id="A0A090X1H1"/>
<comment type="caution">
    <text evidence="1">The sequence shown here is derived from an EMBL/GenBank/DDBJ whole genome shotgun (WGS) entry which is preliminary data.</text>
</comment>
<evidence type="ECO:0000313" key="1">
    <source>
        <dbReference type="EMBL" id="GAL73662.1"/>
    </source>
</evidence>
<evidence type="ECO:0000313" key="2">
    <source>
        <dbReference type="Proteomes" id="UP000029647"/>
    </source>
</evidence>
<protein>
    <recommendedName>
        <fullName evidence="3">NAD(+) kinase</fullName>
    </recommendedName>
</protein>
<sequence length="48" mass="5576">MKKIAIYGQYLQEDSLSTIASVLKQLHLRDCDVYMEQDYVSLIGIRLI</sequence>
<name>A0A090X1H1_NONUL</name>